<evidence type="ECO:0000259" key="3">
    <source>
        <dbReference type="Pfam" id="PF03078"/>
    </source>
</evidence>
<evidence type="ECO:0000313" key="5">
    <source>
        <dbReference type="Proteomes" id="UP000467841"/>
    </source>
</evidence>
<dbReference type="AlphaFoldDB" id="A0A6D2ICZ7"/>
<organism evidence="4 5">
    <name type="scientific">Microthlaspi erraticum</name>
    <dbReference type="NCBI Taxonomy" id="1685480"/>
    <lineage>
        <taxon>Eukaryota</taxon>
        <taxon>Viridiplantae</taxon>
        <taxon>Streptophyta</taxon>
        <taxon>Embryophyta</taxon>
        <taxon>Tracheophyta</taxon>
        <taxon>Spermatophyta</taxon>
        <taxon>Magnoliopsida</taxon>
        <taxon>eudicotyledons</taxon>
        <taxon>Gunneridae</taxon>
        <taxon>Pentapetalae</taxon>
        <taxon>rosids</taxon>
        <taxon>malvids</taxon>
        <taxon>Brassicales</taxon>
        <taxon>Brassicaceae</taxon>
        <taxon>Coluteocarpeae</taxon>
        <taxon>Microthlaspi</taxon>
    </lineage>
</organism>
<keyword evidence="5" id="KW-1185">Reference proteome</keyword>
<gene>
    <name evidence="4" type="ORF">MERR_LOCUS11083</name>
</gene>
<dbReference type="OrthoDB" id="10517735at2759"/>
<dbReference type="InterPro" id="IPR004312">
    <property type="entry name" value="ATHILA_Orf1_C"/>
</dbReference>
<evidence type="ECO:0000256" key="1">
    <source>
        <dbReference type="SAM" id="Coils"/>
    </source>
</evidence>
<feature type="region of interest" description="Disordered" evidence="2">
    <location>
        <begin position="131"/>
        <end position="150"/>
    </location>
</feature>
<feature type="coiled-coil region" evidence="1">
    <location>
        <begin position="41"/>
        <end position="68"/>
    </location>
</feature>
<evidence type="ECO:0000256" key="2">
    <source>
        <dbReference type="SAM" id="MobiDB-lite"/>
    </source>
</evidence>
<evidence type="ECO:0000313" key="4">
    <source>
        <dbReference type="EMBL" id="CAA7023848.1"/>
    </source>
</evidence>
<dbReference type="Pfam" id="PF03078">
    <property type="entry name" value="ATHILA"/>
    <property type="match status" value="1"/>
</dbReference>
<keyword evidence="1" id="KW-0175">Coiled coil</keyword>
<reference evidence="4" key="1">
    <citation type="submission" date="2020-01" db="EMBL/GenBank/DDBJ databases">
        <authorList>
            <person name="Mishra B."/>
        </authorList>
    </citation>
    <scope>NUCLEOTIDE SEQUENCE [LARGE SCALE GENOMIC DNA]</scope>
</reference>
<name>A0A6D2ICZ7_9BRAS</name>
<dbReference type="EMBL" id="CACVBM020000832">
    <property type="protein sequence ID" value="CAA7023848.1"/>
    <property type="molecule type" value="Genomic_DNA"/>
</dbReference>
<dbReference type="Proteomes" id="UP000467841">
    <property type="component" value="Unassembled WGS sequence"/>
</dbReference>
<sequence length="174" mass="20149">MYQFLFKYPTAGVSKMLLPNHDFTTVRGGDNIDFFPPRRTFVGHEAEMQEEETELDRAEDRVEEEVHVDKELGEPNCYYFEEYGARRMNPSVIAAHKRIGLLQKFNKWQEKAMKKMQKSMDKMVSKIKTLEKKVKGSSSKRSKATPTSQFLRSRSVLTQLSRTFCSGTPQSLVI</sequence>
<feature type="domain" description="Arabidopsis retrotransposon Orf1 C-terminal" evidence="3">
    <location>
        <begin position="1"/>
        <end position="130"/>
    </location>
</feature>
<accession>A0A6D2ICZ7</accession>
<comment type="caution">
    <text evidence="4">The sequence shown here is derived from an EMBL/GenBank/DDBJ whole genome shotgun (WGS) entry which is preliminary data.</text>
</comment>
<proteinExistence type="predicted"/>
<protein>
    <recommendedName>
        <fullName evidence="3">Arabidopsis retrotransposon Orf1 C-terminal domain-containing protein</fullName>
    </recommendedName>
</protein>